<evidence type="ECO:0000313" key="4">
    <source>
        <dbReference type="Proteomes" id="UP001201463"/>
    </source>
</evidence>
<comment type="caution">
    <text evidence="3">The sequence shown here is derived from an EMBL/GenBank/DDBJ whole genome shotgun (WGS) entry which is preliminary data.</text>
</comment>
<protein>
    <submittedName>
        <fullName evidence="3">Uncharacterized protein</fullName>
    </submittedName>
</protein>
<name>A0ABS8XNW6_9BURK</name>
<evidence type="ECO:0000256" key="2">
    <source>
        <dbReference type="SAM" id="SignalP"/>
    </source>
</evidence>
<feature type="transmembrane region" description="Helical" evidence="1">
    <location>
        <begin position="160"/>
        <end position="180"/>
    </location>
</feature>
<feature type="signal peptide" evidence="2">
    <location>
        <begin position="1"/>
        <end position="23"/>
    </location>
</feature>
<keyword evidence="2" id="KW-0732">Signal</keyword>
<dbReference type="EMBL" id="JAJTWT010000019">
    <property type="protein sequence ID" value="MCE4540597.1"/>
    <property type="molecule type" value="Genomic_DNA"/>
</dbReference>
<accession>A0ABS8XNW6</accession>
<keyword evidence="1" id="KW-0812">Transmembrane</keyword>
<gene>
    <name evidence="3" type="ORF">LXT12_25485</name>
</gene>
<evidence type="ECO:0000256" key="1">
    <source>
        <dbReference type="SAM" id="Phobius"/>
    </source>
</evidence>
<keyword evidence="1" id="KW-1133">Transmembrane helix</keyword>
<evidence type="ECO:0000313" key="3">
    <source>
        <dbReference type="EMBL" id="MCE4540597.1"/>
    </source>
</evidence>
<sequence length="195" mass="19876">MTCLSLLRRLAGASCLLAGGAFASPGAHGPNGEHLDGPATAMVGSGLPRIEAHSEAYELVGRLGDDSLVLYVSRYETNEAVLGARLEVEFGALKAPALFQTEGGSYRLTDKALIGALHRPGSHALVFTLSAGADGDLLDGTLNISAPDGHAHASADPARGVIAVGALGAVVVVGAAASVVKRRRRRRSNSFGGVQ</sequence>
<dbReference type="RefSeq" id="WP_233395124.1">
    <property type="nucleotide sequence ID" value="NZ_JAJTWT010000019.1"/>
</dbReference>
<keyword evidence="4" id="KW-1185">Reference proteome</keyword>
<feature type="chain" id="PRO_5045445218" evidence="2">
    <location>
        <begin position="24"/>
        <end position="195"/>
    </location>
</feature>
<proteinExistence type="predicted"/>
<dbReference type="Proteomes" id="UP001201463">
    <property type="component" value="Unassembled WGS sequence"/>
</dbReference>
<keyword evidence="1" id="KW-0472">Membrane</keyword>
<organism evidence="3 4">
    <name type="scientific">Pelomonas caseinilytica</name>
    <dbReference type="NCBI Taxonomy" id="2906763"/>
    <lineage>
        <taxon>Bacteria</taxon>
        <taxon>Pseudomonadati</taxon>
        <taxon>Pseudomonadota</taxon>
        <taxon>Betaproteobacteria</taxon>
        <taxon>Burkholderiales</taxon>
        <taxon>Sphaerotilaceae</taxon>
        <taxon>Roseateles</taxon>
    </lineage>
</organism>
<reference evidence="3 4" key="1">
    <citation type="submission" date="2021-12" db="EMBL/GenBank/DDBJ databases">
        <title>Genome seq of p7.</title>
        <authorList>
            <person name="Seo T."/>
        </authorList>
    </citation>
    <scope>NUCLEOTIDE SEQUENCE [LARGE SCALE GENOMIC DNA]</scope>
    <source>
        <strain evidence="3 4">P7</strain>
    </source>
</reference>